<feature type="binding site" evidence="7">
    <location>
        <position position="126"/>
    </location>
    <ligand>
        <name>FMN</name>
        <dbReference type="ChEBI" id="CHEBI:58210"/>
    </ligand>
</feature>
<feature type="binding site" evidence="7">
    <location>
        <begin position="328"/>
        <end position="329"/>
    </location>
    <ligand>
        <name>FMN</name>
        <dbReference type="ChEBI" id="CHEBI:58210"/>
    </ligand>
</feature>
<keyword evidence="3 7" id="KW-0288">FMN</keyword>
<feature type="binding site" evidence="7">
    <location>
        <position position="154"/>
    </location>
    <ligand>
        <name>FMN</name>
        <dbReference type="ChEBI" id="CHEBI:58210"/>
    </ligand>
</feature>
<dbReference type="FunFam" id="3.20.20.70:FF:000029">
    <property type="entry name" value="L-lactate dehydrogenase"/>
    <property type="match status" value="1"/>
</dbReference>
<gene>
    <name evidence="9" type="ORF">PTE30175_01567</name>
</gene>
<dbReference type="RefSeq" id="WP_224788647.1">
    <property type="nucleotide sequence ID" value="NZ_CABPRZ010000005.1"/>
</dbReference>
<feature type="active site" description="Proton acceptor" evidence="6">
    <location>
        <position position="274"/>
    </location>
</feature>
<dbReference type="PANTHER" id="PTHR10578:SF107">
    <property type="entry name" value="2-HYDROXYACID OXIDASE 1"/>
    <property type="match status" value="1"/>
</dbReference>
<dbReference type="InterPro" id="IPR013785">
    <property type="entry name" value="Aldolase_TIM"/>
</dbReference>
<dbReference type="GO" id="GO:0005886">
    <property type="term" value="C:plasma membrane"/>
    <property type="evidence" value="ECO:0007669"/>
    <property type="project" value="TreeGrafter"/>
</dbReference>
<dbReference type="InterPro" id="IPR012133">
    <property type="entry name" value="Alpha-hydoxy_acid_DH_FMN"/>
</dbReference>
<evidence type="ECO:0000256" key="7">
    <source>
        <dbReference type="PIRSR" id="PIRSR000138-2"/>
    </source>
</evidence>
<dbReference type="PROSITE" id="PS00557">
    <property type="entry name" value="FMN_HYDROXY_ACID_DH_1"/>
    <property type="match status" value="1"/>
</dbReference>
<feature type="binding site" evidence="7">
    <location>
        <begin position="76"/>
        <end position="78"/>
    </location>
    <ligand>
        <name>FMN</name>
        <dbReference type="ChEBI" id="CHEBI:58210"/>
    </ligand>
</feature>
<dbReference type="Proteomes" id="UP000414233">
    <property type="component" value="Unassembled WGS sequence"/>
</dbReference>
<feature type="binding site" evidence="7">
    <location>
        <position position="250"/>
    </location>
    <ligand>
        <name>FMN</name>
        <dbReference type="ChEBI" id="CHEBI:58210"/>
    </ligand>
</feature>
<dbReference type="GO" id="GO:0009060">
    <property type="term" value="P:aerobic respiration"/>
    <property type="evidence" value="ECO:0007669"/>
    <property type="project" value="TreeGrafter"/>
</dbReference>
<keyword evidence="2 7" id="KW-0285">Flavoprotein</keyword>
<accession>A0A5E4TUL5</accession>
<proteinExistence type="inferred from homology"/>
<dbReference type="EMBL" id="CABPRZ010000005">
    <property type="protein sequence ID" value="VVD91301.1"/>
    <property type="molecule type" value="Genomic_DNA"/>
</dbReference>
<dbReference type="PANTHER" id="PTHR10578">
    <property type="entry name" value="S -2-HYDROXY-ACID OXIDASE-RELATED"/>
    <property type="match status" value="1"/>
</dbReference>
<dbReference type="Gene3D" id="3.20.20.70">
    <property type="entry name" value="Aldolase class I"/>
    <property type="match status" value="1"/>
</dbReference>
<organism evidence="9 10">
    <name type="scientific">Pandoraea terrae</name>
    <dbReference type="NCBI Taxonomy" id="1537710"/>
    <lineage>
        <taxon>Bacteria</taxon>
        <taxon>Pseudomonadati</taxon>
        <taxon>Pseudomonadota</taxon>
        <taxon>Betaproteobacteria</taxon>
        <taxon>Burkholderiales</taxon>
        <taxon>Burkholderiaceae</taxon>
        <taxon>Pandoraea</taxon>
    </lineage>
</organism>
<dbReference type="PIRSF" id="PIRSF000138">
    <property type="entry name" value="Al-hdrx_acd_dh"/>
    <property type="match status" value="1"/>
</dbReference>
<evidence type="ECO:0000256" key="2">
    <source>
        <dbReference type="ARBA" id="ARBA00022630"/>
    </source>
</evidence>
<keyword evidence="4" id="KW-0560">Oxidoreductase</keyword>
<feature type="binding site" evidence="7">
    <location>
        <position position="128"/>
    </location>
    <ligand>
        <name>glyoxylate</name>
        <dbReference type="ChEBI" id="CHEBI:36655"/>
    </ligand>
</feature>
<evidence type="ECO:0000313" key="9">
    <source>
        <dbReference type="EMBL" id="VVD91301.1"/>
    </source>
</evidence>
<feature type="domain" description="FMN hydroxy acid dehydrogenase" evidence="8">
    <location>
        <begin position="1"/>
        <end position="379"/>
    </location>
</feature>
<feature type="binding site" evidence="7">
    <location>
        <position position="163"/>
    </location>
    <ligand>
        <name>glyoxylate</name>
        <dbReference type="ChEBI" id="CHEBI:36655"/>
    </ligand>
</feature>
<evidence type="ECO:0000313" key="10">
    <source>
        <dbReference type="Proteomes" id="UP000414233"/>
    </source>
</evidence>
<evidence type="ECO:0000256" key="3">
    <source>
        <dbReference type="ARBA" id="ARBA00022643"/>
    </source>
</evidence>
<evidence type="ECO:0000256" key="4">
    <source>
        <dbReference type="ARBA" id="ARBA00023002"/>
    </source>
</evidence>
<dbReference type="PROSITE" id="PS51349">
    <property type="entry name" value="FMN_HYDROXY_ACID_DH_2"/>
    <property type="match status" value="1"/>
</dbReference>
<feature type="binding site" evidence="7">
    <location>
        <position position="23"/>
    </location>
    <ligand>
        <name>glyoxylate</name>
        <dbReference type="ChEBI" id="CHEBI:36655"/>
    </ligand>
</feature>
<evidence type="ECO:0000256" key="5">
    <source>
        <dbReference type="ARBA" id="ARBA00024042"/>
    </source>
</evidence>
<feature type="binding site" evidence="7">
    <location>
        <begin position="305"/>
        <end position="309"/>
    </location>
    <ligand>
        <name>FMN</name>
        <dbReference type="ChEBI" id="CHEBI:58210"/>
    </ligand>
</feature>
<dbReference type="InterPro" id="IPR008259">
    <property type="entry name" value="FMN_hydac_DH_AS"/>
</dbReference>
<comment type="cofactor">
    <cofactor evidence="1">
        <name>FMN</name>
        <dbReference type="ChEBI" id="CHEBI:58210"/>
    </cofactor>
</comment>
<feature type="binding site" evidence="7">
    <location>
        <position position="272"/>
    </location>
    <ligand>
        <name>FMN</name>
        <dbReference type="ChEBI" id="CHEBI:58210"/>
    </ligand>
</feature>
<dbReference type="Pfam" id="PF01070">
    <property type="entry name" value="FMN_dh"/>
    <property type="match status" value="1"/>
</dbReference>
<reference evidence="9 10" key="1">
    <citation type="submission" date="2019-08" db="EMBL/GenBank/DDBJ databases">
        <authorList>
            <person name="Peeters C."/>
        </authorList>
    </citation>
    <scope>NUCLEOTIDE SEQUENCE [LARGE SCALE GENOMIC DNA]</scope>
    <source>
        <strain evidence="9 10">LMG 30175</strain>
    </source>
</reference>
<evidence type="ECO:0000256" key="1">
    <source>
        <dbReference type="ARBA" id="ARBA00001917"/>
    </source>
</evidence>
<dbReference type="SUPFAM" id="SSF51395">
    <property type="entry name" value="FMN-linked oxidoreductases"/>
    <property type="match status" value="1"/>
</dbReference>
<keyword evidence="10" id="KW-1185">Reference proteome</keyword>
<dbReference type="AlphaFoldDB" id="A0A5E4TUL5"/>
<evidence type="ECO:0000256" key="6">
    <source>
        <dbReference type="PIRSR" id="PIRSR000138-1"/>
    </source>
</evidence>
<protein>
    <submittedName>
        <fullName evidence="9">FMN-dependent dehydrogenase</fullName>
    </submittedName>
</protein>
<feature type="binding site" evidence="7">
    <location>
        <position position="274"/>
    </location>
    <ligand>
        <name>glyoxylate</name>
        <dbReference type="ChEBI" id="CHEBI:36655"/>
    </ligand>
</feature>
<dbReference type="InterPro" id="IPR037396">
    <property type="entry name" value="FMN_HAD"/>
</dbReference>
<name>A0A5E4TUL5_9BURK</name>
<feature type="binding site" evidence="7">
    <location>
        <position position="277"/>
    </location>
    <ligand>
        <name>glyoxylate</name>
        <dbReference type="ChEBI" id="CHEBI:36655"/>
    </ligand>
</feature>
<evidence type="ECO:0000259" key="8">
    <source>
        <dbReference type="PROSITE" id="PS51349"/>
    </source>
</evidence>
<comment type="similarity">
    <text evidence="5">Belongs to the FMN-dependent alpha-hydroxy acid dehydrogenase family.</text>
</comment>
<sequence>MQAKVLDYRELAKKRVPRFVFDYLEGGAEDGRTLARNRAAFERLIFRPRVLTDVSDCQPGTTLFGKPLALPCIVGPTGLNGLFWPRADELLALAAHAHGVPFVLSTASTSLLEDVRDATSGELWMQLYVQQDRRIAEDLMRRARAAGYTTLVLTVDVPVHGKRDHDRRNGFKLPLRVTRKLAADVVTHPHWCWQMLRHGSPQLPNLARSAGVLPNMQTQAASLSRQMDLSLAWSDIGWLRRHWDGPVMVKGIQSVDDARQAMQHGVNGIVLSNHGGRQLESAPSALELLPATLDAVGKQVDVLVDGGARRGSDIVKAIALGARAVLLGRAPLYGVCARGGKGAMEVMQILQEEIEITLRLLGRSHLHDLGRDALDARALAQLDAI</sequence>
<dbReference type="GO" id="GO:0010181">
    <property type="term" value="F:FMN binding"/>
    <property type="evidence" value="ECO:0007669"/>
    <property type="project" value="InterPro"/>
</dbReference>
<dbReference type="GO" id="GO:0004459">
    <property type="term" value="F:L-lactate dehydrogenase (NAD+) activity"/>
    <property type="evidence" value="ECO:0007669"/>
    <property type="project" value="TreeGrafter"/>
</dbReference>
<dbReference type="InterPro" id="IPR000262">
    <property type="entry name" value="FMN-dep_DH"/>
</dbReference>
<feature type="binding site" evidence="7">
    <location>
        <position position="105"/>
    </location>
    <ligand>
        <name>FMN</name>
        <dbReference type="ChEBI" id="CHEBI:58210"/>
    </ligand>
</feature>